<proteinExistence type="predicted"/>
<dbReference type="Proteomes" id="UP001524569">
    <property type="component" value="Unassembled WGS sequence"/>
</dbReference>
<dbReference type="RefSeq" id="WP_256612542.1">
    <property type="nucleotide sequence ID" value="NZ_JANIBM010000044.1"/>
</dbReference>
<gene>
    <name evidence="2" type="ORF">NP603_19615</name>
</gene>
<evidence type="ECO:0000313" key="3">
    <source>
        <dbReference type="Proteomes" id="UP001524569"/>
    </source>
</evidence>
<organism evidence="2 3">
    <name type="scientific">Methylomonas aurea</name>
    <dbReference type="NCBI Taxonomy" id="2952224"/>
    <lineage>
        <taxon>Bacteria</taxon>
        <taxon>Pseudomonadati</taxon>
        <taxon>Pseudomonadota</taxon>
        <taxon>Gammaproteobacteria</taxon>
        <taxon>Methylococcales</taxon>
        <taxon>Methylococcaceae</taxon>
        <taxon>Methylomonas</taxon>
    </lineage>
</organism>
<evidence type="ECO:0000313" key="2">
    <source>
        <dbReference type="EMBL" id="MCQ8183330.1"/>
    </source>
</evidence>
<protein>
    <recommendedName>
        <fullName evidence="1">Group II intron maturase-specific domain-containing protein</fullName>
    </recommendedName>
</protein>
<dbReference type="InterPro" id="IPR013597">
    <property type="entry name" value="Mat_intron_G2"/>
</dbReference>
<dbReference type="Pfam" id="PF08388">
    <property type="entry name" value="GIIM"/>
    <property type="match status" value="1"/>
</dbReference>
<keyword evidence="3" id="KW-1185">Reference proteome</keyword>
<dbReference type="EMBL" id="JANIBM010000044">
    <property type="protein sequence ID" value="MCQ8183330.1"/>
    <property type="molecule type" value="Genomic_DNA"/>
</dbReference>
<comment type="caution">
    <text evidence="2">The sequence shown here is derived from an EMBL/GenBank/DDBJ whole genome shotgun (WGS) entry which is preliminary data.</text>
</comment>
<reference evidence="2 3" key="1">
    <citation type="submission" date="2022-07" db="EMBL/GenBank/DDBJ databases">
        <title>Methylomonas rivi sp. nov., Methylomonas rosea sp. nov., Methylomonas aureus sp. nov. and Methylomonas subterranea sp. nov., four novel methanotrophs isolated from a freshwater creek and the deep terrestrial subsurface.</title>
        <authorList>
            <person name="Abin C."/>
            <person name="Sankaranarayanan K."/>
            <person name="Garner C."/>
            <person name="Sindelar R."/>
            <person name="Kotary K."/>
            <person name="Garner R."/>
            <person name="Barclay S."/>
            <person name="Lawson P."/>
            <person name="Krumholz L."/>
        </authorList>
    </citation>
    <scope>NUCLEOTIDE SEQUENCE [LARGE SCALE GENOMIC DNA]</scope>
    <source>
        <strain evidence="2 3">SURF-1</strain>
    </source>
</reference>
<evidence type="ECO:0000259" key="1">
    <source>
        <dbReference type="Pfam" id="PF08388"/>
    </source>
</evidence>
<sequence length="188" mass="22280">MRQKHCKSLVQAQLALWKIAERFRECGLELHPGKTRIVYCKDINRQENYPITAFTFLRYTFRPRKAVDKYGRVYVNFAPAVSRDALKAMRQTIRGWHLQLKCDKTLRDLSQMFNPVLRGWQGYYGRFYGSAMTSIWRHLNAYLVRWLMRKCKRLVRHKTRAWRTLGQLAASLPHAFVHWEAGYAPMAG</sequence>
<accession>A0ABT1UM79</accession>
<name>A0ABT1UM79_9GAMM</name>
<feature type="domain" description="Group II intron maturase-specific" evidence="1">
    <location>
        <begin position="86"/>
        <end position="162"/>
    </location>
</feature>
<dbReference type="SUPFAM" id="SSF56672">
    <property type="entry name" value="DNA/RNA polymerases"/>
    <property type="match status" value="1"/>
</dbReference>
<dbReference type="InterPro" id="IPR043502">
    <property type="entry name" value="DNA/RNA_pol_sf"/>
</dbReference>